<proteinExistence type="predicted"/>
<dbReference type="EMBL" id="CACVAX010000033">
    <property type="protein sequence ID" value="CAA6810953.1"/>
    <property type="molecule type" value="Genomic_DNA"/>
</dbReference>
<dbReference type="Gene3D" id="3.10.450.50">
    <property type="match status" value="1"/>
</dbReference>
<gene>
    <name evidence="2" type="ORF">HELGO_WM18644</name>
</gene>
<dbReference type="SUPFAM" id="SSF103642">
    <property type="entry name" value="Sec-C motif"/>
    <property type="match status" value="1"/>
</dbReference>
<dbReference type="InterPro" id="IPR004027">
    <property type="entry name" value="SEC_C_motif"/>
</dbReference>
<sequence>MKKASPNAPCPCGSNNKYKKCCLVYHKGAKPKTALLLMKSRYAAYAVGDSSYIIKTTHETNAQYMTDTKEWKESIDAFSKETAFLGLEILDFSEDKEEAFVTFKALLSSGEMIEKSHFLKVDGFWLYENGEVS</sequence>
<dbReference type="PANTHER" id="PTHR33747:SF1">
    <property type="entry name" value="ADENYLATE CYCLASE-ASSOCIATED CAP C-TERMINAL DOMAIN-CONTAINING PROTEIN"/>
    <property type="match status" value="1"/>
</dbReference>
<protein>
    <recommendedName>
        <fullName evidence="1">YchJ-like middle NTF2-like domain-containing protein</fullName>
    </recommendedName>
</protein>
<evidence type="ECO:0000259" key="1">
    <source>
        <dbReference type="Pfam" id="PF17775"/>
    </source>
</evidence>
<dbReference type="InterPro" id="IPR032710">
    <property type="entry name" value="NTF2-like_dom_sf"/>
</dbReference>
<dbReference type="SUPFAM" id="SSF54427">
    <property type="entry name" value="NTF2-like"/>
    <property type="match status" value="1"/>
</dbReference>
<organism evidence="2">
    <name type="scientific">uncultured Sulfurovum sp</name>
    <dbReference type="NCBI Taxonomy" id="269237"/>
    <lineage>
        <taxon>Bacteria</taxon>
        <taxon>Pseudomonadati</taxon>
        <taxon>Campylobacterota</taxon>
        <taxon>Epsilonproteobacteria</taxon>
        <taxon>Campylobacterales</taxon>
        <taxon>Sulfurovaceae</taxon>
        <taxon>Sulfurovum</taxon>
        <taxon>environmental samples</taxon>
    </lineage>
</organism>
<feature type="domain" description="YchJ-like middle NTF2-like" evidence="1">
    <location>
        <begin position="33"/>
        <end position="130"/>
    </location>
</feature>
<dbReference type="PANTHER" id="PTHR33747">
    <property type="entry name" value="UPF0225 PROTEIN SCO1677"/>
    <property type="match status" value="1"/>
</dbReference>
<dbReference type="Pfam" id="PF17775">
    <property type="entry name" value="YchJ_M-like"/>
    <property type="match status" value="1"/>
</dbReference>
<reference evidence="2" key="1">
    <citation type="submission" date="2020-01" db="EMBL/GenBank/DDBJ databases">
        <authorList>
            <person name="Meier V. D."/>
            <person name="Meier V D."/>
        </authorList>
    </citation>
    <scope>NUCLEOTIDE SEQUENCE</scope>
    <source>
        <strain evidence="2">HLG_WM_MAG_04</strain>
    </source>
</reference>
<dbReference type="Pfam" id="PF02810">
    <property type="entry name" value="SEC-C"/>
    <property type="match status" value="1"/>
</dbReference>
<evidence type="ECO:0000313" key="2">
    <source>
        <dbReference type="EMBL" id="CAA6810953.1"/>
    </source>
</evidence>
<dbReference type="AlphaFoldDB" id="A0A6S6T6X2"/>
<name>A0A6S6T6X2_9BACT</name>
<dbReference type="InterPro" id="IPR048469">
    <property type="entry name" value="YchJ-like_M"/>
</dbReference>
<accession>A0A6S6T6X2</accession>